<gene>
    <name evidence="1" type="ORF">PACLA_8A073975</name>
</gene>
<dbReference type="Proteomes" id="UP001152795">
    <property type="component" value="Unassembled WGS sequence"/>
</dbReference>
<evidence type="ECO:0000313" key="2">
    <source>
        <dbReference type="Proteomes" id="UP001152795"/>
    </source>
</evidence>
<reference evidence="1" key="1">
    <citation type="submission" date="2020-04" db="EMBL/GenBank/DDBJ databases">
        <authorList>
            <person name="Alioto T."/>
            <person name="Alioto T."/>
            <person name="Gomez Garrido J."/>
        </authorList>
    </citation>
    <scope>NUCLEOTIDE SEQUENCE</scope>
    <source>
        <strain evidence="1">A484AB</strain>
    </source>
</reference>
<protein>
    <submittedName>
        <fullName evidence="1">Uncharacterized protein</fullName>
    </submittedName>
</protein>
<dbReference type="EMBL" id="CACRXK020006686">
    <property type="protein sequence ID" value="CAB4010138.1"/>
    <property type="molecule type" value="Genomic_DNA"/>
</dbReference>
<name>A0A7D9EJ30_PARCT</name>
<comment type="caution">
    <text evidence="1">The sequence shown here is derived from an EMBL/GenBank/DDBJ whole genome shotgun (WGS) entry which is preliminary data.</text>
</comment>
<dbReference type="AlphaFoldDB" id="A0A7D9EJ30"/>
<keyword evidence="2" id="KW-1185">Reference proteome</keyword>
<sequence>MPSRGINPVELRDYQPCSNGPQWILGECGQQEQAKEFENIRSECLVEAKK</sequence>
<organism evidence="1 2">
    <name type="scientific">Paramuricea clavata</name>
    <name type="common">Red gorgonian</name>
    <name type="synonym">Violescent sea-whip</name>
    <dbReference type="NCBI Taxonomy" id="317549"/>
    <lineage>
        <taxon>Eukaryota</taxon>
        <taxon>Metazoa</taxon>
        <taxon>Cnidaria</taxon>
        <taxon>Anthozoa</taxon>
        <taxon>Octocorallia</taxon>
        <taxon>Malacalcyonacea</taxon>
        <taxon>Plexauridae</taxon>
        <taxon>Paramuricea</taxon>
    </lineage>
</organism>
<evidence type="ECO:0000313" key="1">
    <source>
        <dbReference type="EMBL" id="CAB4010138.1"/>
    </source>
</evidence>
<accession>A0A7D9EJ30</accession>
<proteinExistence type="predicted"/>